<proteinExistence type="predicted"/>
<dbReference type="Gene3D" id="1.20.120.20">
    <property type="entry name" value="Apolipoprotein"/>
    <property type="match status" value="1"/>
</dbReference>
<dbReference type="AlphaFoldDB" id="A0A1B7TKB4"/>
<comment type="caution">
    <text evidence="2">The sequence shown here is derived from an EMBL/GenBank/DDBJ whole genome shotgun (WGS) entry which is preliminary data.</text>
</comment>
<protein>
    <submittedName>
        <fullName evidence="2">Uncharacterized protein</fullName>
    </submittedName>
</protein>
<dbReference type="OrthoDB" id="10426096at2759"/>
<name>A0A1B7TKB4_9ASCO</name>
<feature type="compositionally biased region" description="Basic and acidic residues" evidence="1">
    <location>
        <begin position="72"/>
        <end position="90"/>
    </location>
</feature>
<sequence>MLKLQSLRSISRQQNVYFPTLIRSFQVSPTVRQYSIKEKVKKTLNDLNDSTKGASKIIEKTENLAHKVQDKAEDLKDSIKHNSKDVESKAKQTGNELKAKGEEAKRDVANKAHEIKKNNL</sequence>
<reference evidence="3" key="1">
    <citation type="journal article" date="2016" name="Proc. Natl. Acad. Sci. U.S.A.">
        <title>Comparative genomics of biotechnologically important yeasts.</title>
        <authorList>
            <person name="Riley R."/>
            <person name="Haridas S."/>
            <person name="Wolfe K.H."/>
            <person name="Lopes M.R."/>
            <person name="Hittinger C.T."/>
            <person name="Goeker M."/>
            <person name="Salamov A.A."/>
            <person name="Wisecaver J.H."/>
            <person name="Long T.M."/>
            <person name="Calvey C.H."/>
            <person name="Aerts A.L."/>
            <person name="Barry K.W."/>
            <person name="Choi C."/>
            <person name="Clum A."/>
            <person name="Coughlan A.Y."/>
            <person name="Deshpande S."/>
            <person name="Douglass A.P."/>
            <person name="Hanson S.J."/>
            <person name="Klenk H.-P."/>
            <person name="LaButti K.M."/>
            <person name="Lapidus A."/>
            <person name="Lindquist E.A."/>
            <person name="Lipzen A.M."/>
            <person name="Meier-Kolthoff J.P."/>
            <person name="Ohm R.A."/>
            <person name="Otillar R.P."/>
            <person name="Pangilinan J.L."/>
            <person name="Peng Y."/>
            <person name="Rokas A."/>
            <person name="Rosa C.A."/>
            <person name="Scheuner C."/>
            <person name="Sibirny A.A."/>
            <person name="Slot J.C."/>
            <person name="Stielow J.B."/>
            <person name="Sun H."/>
            <person name="Kurtzman C.P."/>
            <person name="Blackwell M."/>
            <person name="Grigoriev I.V."/>
            <person name="Jeffries T.W."/>
        </authorList>
    </citation>
    <scope>NUCLEOTIDE SEQUENCE [LARGE SCALE GENOMIC DNA]</scope>
    <source>
        <strain evidence="3">NRRL Y-1626</strain>
    </source>
</reference>
<organism evidence="2 3">
    <name type="scientific">Hanseniaspora valbyensis NRRL Y-1626</name>
    <dbReference type="NCBI Taxonomy" id="766949"/>
    <lineage>
        <taxon>Eukaryota</taxon>
        <taxon>Fungi</taxon>
        <taxon>Dikarya</taxon>
        <taxon>Ascomycota</taxon>
        <taxon>Saccharomycotina</taxon>
        <taxon>Saccharomycetes</taxon>
        <taxon>Saccharomycodales</taxon>
        <taxon>Saccharomycodaceae</taxon>
        <taxon>Hanseniaspora</taxon>
    </lineage>
</organism>
<evidence type="ECO:0000313" key="2">
    <source>
        <dbReference type="EMBL" id="OBA29148.1"/>
    </source>
</evidence>
<dbReference type="Proteomes" id="UP000092321">
    <property type="component" value="Unassembled WGS sequence"/>
</dbReference>
<dbReference type="EMBL" id="LXPE01000001">
    <property type="protein sequence ID" value="OBA29148.1"/>
    <property type="molecule type" value="Genomic_DNA"/>
</dbReference>
<accession>A0A1B7TKB4</accession>
<feature type="region of interest" description="Disordered" evidence="1">
    <location>
        <begin position="72"/>
        <end position="120"/>
    </location>
</feature>
<keyword evidence="3" id="KW-1185">Reference proteome</keyword>
<feature type="compositionally biased region" description="Basic and acidic residues" evidence="1">
    <location>
        <begin position="97"/>
        <end position="120"/>
    </location>
</feature>
<evidence type="ECO:0000313" key="3">
    <source>
        <dbReference type="Proteomes" id="UP000092321"/>
    </source>
</evidence>
<evidence type="ECO:0000256" key="1">
    <source>
        <dbReference type="SAM" id="MobiDB-lite"/>
    </source>
</evidence>
<gene>
    <name evidence="2" type="ORF">HANVADRAFT_46786</name>
</gene>